<evidence type="ECO:0000313" key="3">
    <source>
        <dbReference type="EMBL" id="QTX11936.1"/>
    </source>
</evidence>
<reference evidence="2 4" key="1">
    <citation type="submission" date="2021-03" db="EMBL/GenBank/DDBJ databases">
        <title>Draft genome and methylome analysis of Thiotrix fructosivoruns ATCC 49748.</title>
        <authorList>
            <person name="Fomenkov A."/>
            <person name="Grabovich M.Y."/>
            <person name="Roberts R.J."/>
        </authorList>
    </citation>
    <scope>NUCLEOTIDE SEQUENCE [LARGE SCALE GENOMIC DNA]</scope>
    <source>
        <strain evidence="2 4">ATCC 49748</strain>
    </source>
</reference>
<sequence>MKKFESVEDVAQALGDGGPFRPDTHFETVEQVVDALVELGNTDKVFVRHDEHLGLKSDLSEKFLASSLNAIDNPEFEQDIEAVLDQANTIIPLSERELSEDDIEEIREDKISRGEDIDD</sequence>
<organism evidence="3">
    <name type="scientific">Thiothrix fructosivorans</name>
    <dbReference type="NCBI Taxonomy" id="111770"/>
    <lineage>
        <taxon>Bacteria</taxon>
        <taxon>Pseudomonadati</taxon>
        <taxon>Pseudomonadota</taxon>
        <taxon>Gammaproteobacteria</taxon>
        <taxon>Thiotrichales</taxon>
        <taxon>Thiotrichaceae</taxon>
        <taxon>Thiothrix</taxon>
    </lineage>
</organism>
<evidence type="ECO:0000313" key="4">
    <source>
        <dbReference type="Proteomes" id="UP000664466"/>
    </source>
</evidence>
<proteinExistence type="predicted"/>
<dbReference type="RefSeq" id="WP_207250288.1">
    <property type="nucleotide sequence ID" value="NZ_JAFMPM010000006.1"/>
</dbReference>
<dbReference type="EMBL" id="CP072748">
    <property type="protein sequence ID" value="QTX11936.1"/>
    <property type="molecule type" value="Genomic_DNA"/>
</dbReference>
<feature type="region of interest" description="Disordered" evidence="1">
    <location>
        <begin position="1"/>
        <end position="23"/>
    </location>
</feature>
<dbReference type="Proteomes" id="UP000664466">
    <property type="component" value="Unassembled WGS sequence"/>
</dbReference>
<name>A0A8B0SKR0_9GAMM</name>
<gene>
    <name evidence="3" type="ORF">J1836_006250</name>
    <name evidence="2" type="ORF">J1836_06575</name>
</gene>
<accession>A0A8B0SKR0</accession>
<dbReference type="EMBL" id="JAFMPM010000006">
    <property type="protein sequence ID" value="MBO0612593.1"/>
    <property type="molecule type" value="Genomic_DNA"/>
</dbReference>
<keyword evidence="4" id="KW-1185">Reference proteome</keyword>
<reference evidence="3" key="2">
    <citation type="submission" date="2021-04" db="EMBL/GenBank/DDBJ databases">
        <title>Complete Genome and methylome analysis of Thiothrix fructosivorans ATCC 49748.</title>
        <authorList>
            <person name="Fomenkov A."/>
            <person name="Sun L."/>
            <person name="Vincze T."/>
            <person name="Grabovich M.Y."/>
            <person name="Roberts R.J."/>
        </authorList>
    </citation>
    <scope>NUCLEOTIDE SEQUENCE</scope>
    <source>
        <strain evidence="3">ATCC 49748</strain>
    </source>
</reference>
<dbReference type="AlphaFoldDB" id="A0A8B0SKR0"/>
<evidence type="ECO:0000313" key="2">
    <source>
        <dbReference type="EMBL" id="MBO0612593.1"/>
    </source>
</evidence>
<evidence type="ECO:0000256" key="1">
    <source>
        <dbReference type="SAM" id="MobiDB-lite"/>
    </source>
</evidence>
<protein>
    <submittedName>
        <fullName evidence="3">Uncharacterized protein</fullName>
    </submittedName>
</protein>